<dbReference type="InterPro" id="IPR001356">
    <property type="entry name" value="HD"/>
</dbReference>
<comment type="subcellular location">
    <subcellularLocation>
        <location evidence="1 5 6">Nucleus</location>
    </subcellularLocation>
</comment>
<evidence type="ECO:0000313" key="8">
    <source>
        <dbReference type="EnsemblPlants" id="TraesCS1D02G037100.1"/>
    </source>
</evidence>
<dbReference type="PROSITE" id="PS00027">
    <property type="entry name" value="HOMEOBOX_1"/>
    <property type="match status" value="1"/>
</dbReference>
<dbReference type="GO" id="GO:0003677">
    <property type="term" value="F:DNA binding"/>
    <property type="evidence" value="ECO:0007669"/>
    <property type="project" value="UniProtKB-UniRule"/>
</dbReference>
<dbReference type="Pfam" id="PF00046">
    <property type="entry name" value="Homeodomain"/>
    <property type="match status" value="1"/>
</dbReference>
<reference evidence="8" key="1">
    <citation type="submission" date="2018-08" db="EMBL/GenBank/DDBJ databases">
        <authorList>
            <person name="Rossello M."/>
        </authorList>
    </citation>
    <scope>NUCLEOTIDE SEQUENCE [LARGE SCALE GENOMIC DNA]</scope>
    <source>
        <strain evidence="8">cv. Chinese Spring</strain>
    </source>
</reference>
<evidence type="ECO:0000313" key="9">
    <source>
        <dbReference type="Proteomes" id="UP000019116"/>
    </source>
</evidence>
<dbReference type="Gramene" id="TraesCS1D02G037100.1">
    <property type="protein sequence ID" value="TraesCS1D02G037100.1"/>
    <property type="gene ID" value="TraesCS1D02G037100"/>
</dbReference>
<dbReference type="Gramene" id="TraesJUL1D03G00417030.1">
    <property type="protein sequence ID" value="TraesJUL1D03G00417030.1"/>
    <property type="gene ID" value="TraesJUL1D03G00417030"/>
</dbReference>
<dbReference type="GO" id="GO:0000981">
    <property type="term" value="F:DNA-binding transcription factor activity, RNA polymerase II-specific"/>
    <property type="evidence" value="ECO:0007669"/>
    <property type="project" value="InterPro"/>
</dbReference>
<dbReference type="PANTHER" id="PTHR45654:SF62">
    <property type="entry name" value="HOMEOBOX DOMAIN-CONTAINING PROTEIN"/>
    <property type="match status" value="1"/>
</dbReference>
<dbReference type="Gramene" id="TraesPARA_EIv1.0_0232200.1">
    <property type="protein sequence ID" value="TraesPARA_EIv1.0_0232200.1.CDS"/>
    <property type="gene ID" value="TraesPARA_EIv1.0_0232200"/>
</dbReference>
<reference evidence="8" key="2">
    <citation type="submission" date="2018-10" db="UniProtKB">
        <authorList>
            <consortium name="EnsemblPlants"/>
        </authorList>
    </citation>
    <scope>IDENTIFICATION</scope>
</reference>
<dbReference type="PANTHER" id="PTHR45654">
    <property type="entry name" value="HOMEOBOX-LEUCINE ZIPPER PROTEIN MERISTEM L1"/>
    <property type="match status" value="1"/>
</dbReference>
<keyword evidence="3 5" id="KW-0371">Homeobox</keyword>
<keyword evidence="2 5" id="KW-0238">DNA-binding</keyword>
<dbReference type="Gramene" id="TraesMAC1D03G00414170.1">
    <property type="protein sequence ID" value="TraesMAC1D03G00414170.1"/>
    <property type="gene ID" value="TraesMAC1D03G00414170"/>
</dbReference>
<dbReference type="Gramene" id="TraesSYM1D03G00420670.1">
    <property type="protein sequence ID" value="TraesSYM1D03G00420670.1"/>
    <property type="gene ID" value="TraesSYM1D03G00420670"/>
</dbReference>
<dbReference type="InterPro" id="IPR009057">
    <property type="entry name" value="Homeodomain-like_sf"/>
</dbReference>
<dbReference type="PROSITE" id="PS50071">
    <property type="entry name" value="HOMEOBOX_2"/>
    <property type="match status" value="1"/>
</dbReference>
<accession>A0A3B5ZN23</accession>
<evidence type="ECO:0000259" key="7">
    <source>
        <dbReference type="PROSITE" id="PS50071"/>
    </source>
</evidence>
<evidence type="ECO:0000256" key="2">
    <source>
        <dbReference type="ARBA" id="ARBA00023125"/>
    </source>
</evidence>
<evidence type="ECO:0000256" key="4">
    <source>
        <dbReference type="ARBA" id="ARBA00023242"/>
    </source>
</evidence>
<dbReference type="Gramene" id="TraesCAD_scaffold_118710_01G000100.1">
    <property type="protein sequence ID" value="TraesCAD_scaffold_118710_01G000100.1"/>
    <property type="gene ID" value="TraesCAD_scaffold_118710_01G000100"/>
</dbReference>
<protein>
    <recommendedName>
        <fullName evidence="7">Homeobox domain-containing protein</fullName>
    </recommendedName>
</protein>
<feature type="DNA-binding region" description="Homeobox" evidence="5">
    <location>
        <begin position="75"/>
        <end position="134"/>
    </location>
</feature>
<dbReference type="EnsemblPlants" id="TraesCS1D02G037100.1">
    <property type="protein sequence ID" value="TraesCS1D02G037100.1"/>
    <property type="gene ID" value="TraesCS1D02G037100"/>
</dbReference>
<dbReference type="Gramene" id="TraesKAR1D01G0014340.1">
    <property type="protein sequence ID" value="cds.TraesKAR1D01G0014340.1"/>
    <property type="gene ID" value="TraesKAR1D01G0014340"/>
</dbReference>
<evidence type="ECO:0000256" key="3">
    <source>
        <dbReference type="ARBA" id="ARBA00023155"/>
    </source>
</evidence>
<dbReference type="GO" id="GO:0005634">
    <property type="term" value="C:nucleus"/>
    <property type="evidence" value="ECO:0007669"/>
    <property type="project" value="UniProtKB-SubCell"/>
</dbReference>
<dbReference type="Proteomes" id="UP000019116">
    <property type="component" value="Chromosome 1D"/>
</dbReference>
<sequence length="213" mass="24706">MDGEWPQYNSVVHNDLDPFMTSQHSHLLQHDHGDETYGLLGATANVGMIDNTNVVAGNQGNNNVETYSEQRMETRRTNYHRLRREQIQQLEAVFQEIPYPDEKLRKSLSKRLGMSAQQVKFWFQNHRSNSKGKTQRRETTTLQLENQMLKSDREAIMSAMENSTCLKCRGAVVQTQDTSERHSLFKENMKLKEELRLAATHLKEGLQQNGMWP</sequence>
<evidence type="ECO:0000256" key="1">
    <source>
        <dbReference type="ARBA" id="ARBA00004123"/>
    </source>
</evidence>
<dbReference type="AlphaFoldDB" id="A0A3B5ZN23"/>
<dbReference type="Gramene" id="TraesROB_scaffold_033607_01G000400.1">
    <property type="protein sequence ID" value="TraesROB_scaffold_033607_01G000400.1"/>
    <property type="gene ID" value="TraesROB_scaffold_033607_01G000400"/>
</dbReference>
<feature type="domain" description="Homeobox" evidence="7">
    <location>
        <begin position="73"/>
        <end position="133"/>
    </location>
</feature>
<dbReference type="SMR" id="A0A3B5ZN23"/>
<proteinExistence type="predicted"/>
<dbReference type="CDD" id="cd00086">
    <property type="entry name" value="homeodomain"/>
    <property type="match status" value="1"/>
</dbReference>
<dbReference type="SUPFAM" id="SSF46689">
    <property type="entry name" value="Homeodomain-like"/>
    <property type="match status" value="1"/>
</dbReference>
<dbReference type="InterPro" id="IPR017970">
    <property type="entry name" value="Homeobox_CS"/>
</dbReference>
<dbReference type="InterPro" id="IPR042160">
    <property type="entry name" value="HD-Zip_IV"/>
</dbReference>
<dbReference type="OMA" id="DGERMQY"/>
<dbReference type="STRING" id="4565.A0A3B5ZN23"/>
<gene>
    <name evidence="8" type="primary">LOC123176982</name>
</gene>
<name>A0A3B5ZN23_WHEAT</name>
<dbReference type="Gramene" id="TraesLDM1D03G00415990.1">
    <property type="protein sequence ID" value="TraesLDM1D03G00415990.1"/>
    <property type="gene ID" value="TraesLDM1D03G00415990"/>
</dbReference>
<evidence type="ECO:0000256" key="6">
    <source>
        <dbReference type="RuleBase" id="RU000682"/>
    </source>
</evidence>
<dbReference type="Gene3D" id="1.10.10.60">
    <property type="entry name" value="Homeodomain-like"/>
    <property type="match status" value="1"/>
</dbReference>
<dbReference type="Gramene" id="TraesWEE_scaffold_076311_01G000300.1">
    <property type="protein sequence ID" value="TraesWEE_scaffold_076311_01G000300.1"/>
    <property type="gene ID" value="TraesWEE_scaffold_076311_01G000300"/>
</dbReference>
<keyword evidence="4 5" id="KW-0539">Nucleus</keyword>
<keyword evidence="9" id="KW-1185">Reference proteome</keyword>
<evidence type="ECO:0000256" key="5">
    <source>
        <dbReference type="PROSITE-ProRule" id="PRU00108"/>
    </source>
</evidence>
<organism evidence="8">
    <name type="scientific">Triticum aestivum</name>
    <name type="common">Wheat</name>
    <dbReference type="NCBI Taxonomy" id="4565"/>
    <lineage>
        <taxon>Eukaryota</taxon>
        <taxon>Viridiplantae</taxon>
        <taxon>Streptophyta</taxon>
        <taxon>Embryophyta</taxon>
        <taxon>Tracheophyta</taxon>
        <taxon>Spermatophyta</taxon>
        <taxon>Magnoliopsida</taxon>
        <taxon>Liliopsida</taxon>
        <taxon>Poales</taxon>
        <taxon>Poaceae</taxon>
        <taxon>BOP clade</taxon>
        <taxon>Pooideae</taxon>
        <taxon>Triticodae</taxon>
        <taxon>Triticeae</taxon>
        <taxon>Triticinae</taxon>
        <taxon>Triticum</taxon>
    </lineage>
</organism>
<dbReference type="SMART" id="SM00389">
    <property type="entry name" value="HOX"/>
    <property type="match status" value="1"/>
</dbReference>